<reference evidence="6" key="1">
    <citation type="submission" date="2021-02" db="EMBL/GenBank/DDBJ databases">
        <authorList>
            <person name="Palmer J.M."/>
        </authorList>
    </citation>
    <scope>NUCLEOTIDE SEQUENCE</scope>
    <source>
        <strain evidence="6">SCRP23</strain>
    </source>
</reference>
<comment type="caution">
    <text evidence="6">The sequence shown here is derived from an EMBL/GenBank/DDBJ whole genome shotgun (WGS) entry which is preliminary data.</text>
</comment>
<evidence type="ECO:0000313" key="6">
    <source>
        <dbReference type="EMBL" id="KAG7392061.1"/>
    </source>
</evidence>
<dbReference type="GO" id="GO:0005248">
    <property type="term" value="F:voltage-gated sodium channel activity"/>
    <property type="evidence" value="ECO:0007669"/>
    <property type="project" value="TreeGrafter"/>
</dbReference>
<organism evidence="6 7">
    <name type="scientific">Phytophthora boehmeriae</name>
    <dbReference type="NCBI Taxonomy" id="109152"/>
    <lineage>
        <taxon>Eukaryota</taxon>
        <taxon>Sar</taxon>
        <taxon>Stramenopiles</taxon>
        <taxon>Oomycota</taxon>
        <taxon>Peronosporomycetes</taxon>
        <taxon>Peronosporales</taxon>
        <taxon>Peronosporaceae</taxon>
        <taxon>Phytophthora</taxon>
    </lineage>
</organism>
<evidence type="ECO:0000259" key="5">
    <source>
        <dbReference type="Pfam" id="PF00520"/>
    </source>
</evidence>
<keyword evidence="4" id="KW-0472">Membrane</keyword>
<dbReference type="PANTHER" id="PTHR10037">
    <property type="entry name" value="VOLTAGE-GATED CATION CHANNEL CALCIUM AND SODIUM"/>
    <property type="match status" value="1"/>
</dbReference>
<gene>
    <name evidence="6" type="ORF">PHYBOEH_006502</name>
</gene>
<comment type="subcellular location">
    <subcellularLocation>
        <location evidence="1">Membrane</location>
        <topology evidence="1">Multi-pass membrane protein</topology>
    </subcellularLocation>
</comment>
<dbReference type="InterPro" id="IPR043203">
    <property type="entry name" value="VGCC_Ca_Na"/>
</dbReference>
<dbReference type="OrthoDB" id="431720at2759"/>
<evidence type="ECO:0000256" key="2">
    <source>
        <dbReference type="ARBA" id="ARBA00022692"/>
    </source>
</evidence>
<dbReference type="GO" id="GO:0001518">
    <property type="term" value="C:voltage-gated sodium channel complex"/>
    <property type="evidence" value="ECO:0007669"/>
    <property type="project" value="TreeGrafter"/>
</dbReference>
<dbReference type="Pfam" id="PF00520">
    <property type="entry name" value="Ion_trans"/>
    <property type="match status" value="1"/>
</dbReference>
<evidence type="ECO:0000256" key="3">
    <source>
        <dbReference type="ARBA" id="ARBA00022989"/>
    </source>
</evidence>
<evidence type="ECO:0000256" key="4">
    <source>
        <dbReference type="ARBA" id="ARBA00023136"/>
    </source>
</evidence>
<dbReference type="Proteomes" id="UP000693981">
    <property type="component" value="Unassembled WGS sequence"/>
</dbReference>
<accession>A0A8T1WFU7</accession>
<dbReference type="PANTHER" id="PTHR10037:SF62">
    <property type="entry name" value="SODIUM CHANNEL PROTEIN 60E"/>
    <property type="match status" value="1"/>
</dbReference>
<dbReference type="InterPro" id="IPR005821">
    <property type="entry name" value="Ion_trans_dom"/>
</dbReference>
<keyword evidence="7" id="KW-1185">Reference proteome</keyword>
<sequence>MKNETLRHRSKEHGTVTGLMLDRIRRDSLLSSYKSQASTRSTPFVAEREKPVDFLQNLINAAPGCYPGDDGSGDVADRYNFFAHRKRFLFSPCSLGYFRESNRFRQAVIWCITWKPFDQFILFLIFANSVILALADYSKVNEQGDLDSSQSYRNAIVNSADNVFTILFSVECSMRIVAMGLFGEQGAYLTDPWNCMDFVVVFIGYVCEYARFKCANCC</sequence>
<evidence type="ECO:0000256" key="1">
    <source>
        <dbReference type="ARBA" id="ARBA00004141"/>
    </source>
</evidence>
<dbReference type="AlphaFoldDB" id="A0A8T1WFU7"/>
<evidence type="ECO:0000313" key="7">
    <source>
        <dbReference type="Proteomes" id="UP000693981"/>
    </source>
</evidence>
<feature type="domain" description="Ion transport" evidence="5">
    <location>
        <begin position="115"/>
        <end position="206"/>
    </location>
</feature>
<name>A0A8T1WFU7_9STRA</name>
<dbReference type="EMBL" id="JAGDFL010000345">
    <property type="protein sequence ID" value="KAG7392061.1"/>
    <property type="molecule type" value="Genomic_DNA"/>
</dbReference>
<protein>
    <recommendedName>
        <fullName evidence="5">Ion transport domain-containing protein</fullName>
    </recommendedName>
</protein>
<keyword evidence="2" id="KW-0812">Transmembrane</keyword>
<keyword evidence="3" id="KW-1133">Transmembrane helix</keyword>
<proteinExistence type="predicted"/>